<protein>
    <submittedName>
        <fullName evidence="2">Uncharacterized protein</fullName>
    </submittedName>
</protein>
<dbReference type="RefSeq" id="WP_276761176.1">
    <property type="nucleotide sequence ID" value="NZ_SSGD01000073.1"/>
</dbReference>
<dbReference type="AlphaFoldDB" id="A0A5C7Y033"/>
<comment type="caution">
    <text evidence="2">The sequence shown here is derived from an EMBL/GenBank/DDBJ whole genome shotgun (WGS) entry which is preliminary data.</text>
</comment>
<accession>A0A5C7Y033</accession>
<reference evidence="2 3" key="1">
    <citation type="submission" date="2018-09" db="EMBL/GenBank/DDBJ databases">
        <title>Metagenome Assembled Genomes from an Advanced Water Purification Facility.</title>
        <authorList>
            <person name="Stamps B.W."/>
            <person name="Spear J.R."/>
        </authorList>
    </citation>
    <scope>NUCLEOTIDE SEQUENCE [LARGE SCALE GENOMIC DNA]</scope>
    <source>
        <strain evidence="2">Bin_29_2</strain>
    </source>
</reference>
<gene>
    <name evidence="2" type="ORF">E6Q54_13180</name>
</gene>
<feature type="region of interest" description="Disordered" evidence="1">
    <location>
        <begin position="114"/>
        <end position="161"/>
    </location>
</feature>
<feature type="region of interest" description="Disordered" evidence="1">
    <location>
        <begin position="1"/>
        <end position="28"/>
    </location>
</feature>
<proteinExistence type="predicted"/>
<dbReference type="Proteomes" id="UP000321797">
    <property type="component" value="Unassembled WGS sequence"/>
</dbReference>
<organism evidence="2 3">
    <name type="scientific">Mycolicibacter arupensis</name>
    <dbReference type="NCBI Taxonomy" id="342002"/>
    <lineage>
        <taxon>Bacteria</taxon>
        <taxon>Bacillati</taxon>
        <taxon>Actinomycetota</taxon>
        <taxon>Actinomycetes</taxon>
        <taxon>Mycobacteriales</taxon>
        <taxon>Mycobacteriaceae</taxon>
        <taxon>Mycolicibacter</taxon>
    </lineage>
</organism>
<dbReference type="EMBL" id="SSGD01000073">
    <property type="protein sequence ID" value="TXI55070.1"/>
    <property type="molecule type" value="Genomic_DNA"/>
</dbReference>
<evidence type="ECO:0000313" key="2">
    <source>
        <dbReference type="EMBL" id="TXI55070.1"/>
    </source>
</evidence>
<evidence type="ECO:0000313" key="3">
    <source>
        <dbReference type="Proteomes" id="UP000321797"/>
    </source>
</evidence>
<name>A0A5C7Y033_9MYCO</name>
<sequence length="161" mass="17450">MAKIESKHDVRRKVREAQAQVNRERLQRESDNREDMVAFLVAEQKLAAVDAWEAERHEQVRAEANQRRLEQRMDGARALGRVRDRGESIVSIAQLGQCSEKTVRTYLRLLRAKASPAAARNGKSGSGALGSPAEPGRGNPSDAPTDGGDEQAAAPASGGIP</sequence>
<evidence type="ECO:0000256" key="1">
    <source>
        <dbReference type="SAM" id="MobiDB-lite"/>
    </source>
</evidence>